<dbReference type="InterPro" id="IPR013154">
    <property type="entry name" value="ADH-like_N"/>
</dbReference>
<keyword evidence="6" id="KW-1185">Reference proteome</keyword>
<proteinExistence type="inferred from homology"/>
<dbReference type="GO" id="GO:0016651">
    <property type="term" value="F:oxidoreductase activity, acting on NAD(P)H"/>
    <property type="evidence" value="ECO:0007669"/>
    <property type="project" value="InterPro"/>
</dbReference>
<evidence type="ECO:0000256" key="1">
    <source>
        <dbReference type="ARBA" id="ARBA00008072"/>
    </source>
</evidence>
<reference evidence="5" key="1">
    <citation type="journal article" date="2020" name="Stud. Mycol.">
        <title>101 Dothideomycetes genomes: a test case for predicting lifestyles and emergence of pathogens.</title>
        <authorList>
            <person name="Haridas S."/>
            <person name="Albert R."/>
            <person name="Binder M."/>
            <person name="Bloem J."/>
            <person name="Labutti K."/>
            <person name="Salamov A."/>
            <person name="Andreopoulos B."/>
            <person name="Baker S."/>
            <person name="Barry K."/>
            <person name="Bills G."/>
            <person name="Bluhm B."/>
            <person name="Cannon C."/>
            <person name="Castanera R."/>
            <person name="Culley D."/>
            <person name="Daum C."/>
            <person name="Ezra D."/>
            <person name="Gonzalez J."/>
            <person name="Henrissat B."/>
            <person name="Kuo A."/>
            <person name="Liang C."/>
            <person name="Lipzen A."/>
            <person name="Lutzoni F."/>
            <person name="Magnuson J."/>
            <person name="Mondo S."/>
            <person name="Nolan M."/>
            <person name="Ohm R."/>
            <person name="Pangilinan J."/>
            <person name="Park H.-J."/>
            <person name="Ramirez L."/>
            <person name="Alfaro M."/>
            <person name="Sun H."/>
            <person name="Tritt A."/>
            <person name="Yoshinaga Y."/>
            <person name="Zwiers L.-H."/>
            <person name="Turgeon B."/>
            <person name="Goodwin S."/>
            <person name="Spatafora J."/>
            <person name="Crous P."/>
            <person name="Grigoriev I."/>
        </authorList>
    </citation>
    <scope>NUCLEOTIDE SEQUENCE</scope>
    <source>
        <strain evidence="5">HMLAC05119</strain>
    </source>
</reference>
<evidence type="ECO:0000313" key="6">
    <source>
        <dbReference type="Proteomes" id="UP000800096"/>
    </source>
</evidence>
<dbReference type="InterPro" id="IPR047122">
    <property type="entry name" value="Trans-enoyl_RdTase-like"/>
</dbReference>
<dbReference type="EMBL" id="ML979136">
    <property type="protein sequence ID" value="KAF1915607.1"/>
    <property type="molecule type" value="Genomic_DNA"/>
</dbReference>
<name>A0A6A5QNK1_AMPQU</name>
<dbReference type="InterPro" id="IPR020843">
    <property type="entry name" value="ER"/>
</dbReference>
<comment type="similarity">
    <text evidence="1">Belongs to the zinc-containing alcohol dehydrogenase family.</text>
</comment>
<gene>
    <name evidence="5" type="ORF">BDU57DRAFT_596079</name>
</gene>
<keyword evidence="3" id="KW-0560">Oxidoreductase</keyword>
<evidence type="ECO:0000256" key="2">
    <source>
        <dbReference type="ARBA" id="ARBA00011245"/>
    </source>
</evidence>
<accession>A0A6A5QNK1</accession>
<dbReference type="SMART" id="SM00829">
    <property type="entry name" value="PKS_ER"/>
    <property type="match status" value="1"/>
</dbReference>
<dbReference type="OrthoDB" id="48317at2759"/>
<dbReference type="PANTHER" id="PTHR45348">
    <property type="entry name" value="HYPOTHETICAL OXIDOREDUCTASE (EUROFUNG)"/>
    <property type="match status" value="1"/>
</dbReference>
<evidence type="ECO:0000259" key="4">
    <source>
        <dbReference type="SMART" id="SM00829"/>
    </source>
</evidence>
<dbReference type="CDD" id="cd08249">
    <property type="entry name" value="enoyl_reductase_like"/>
    <property type="match status" value="1"/>
</dbReference>
<dbReference type="Gene3D" id="3.90.180.10">
    <property type="entry name" value="Medium-chain alcohol dehydrogenases, catalytic domain"/>
    <property type="match status" value="1"/>
</dbReference>
<evidence type="ECO:0000256" key="3">
    <source>
        <dbReference type="ARBA" id="ARBA00023002"/>
    </source>
</evidence>
<dbReference type="AlphaFoldDB" id="A0A6A5QNK1"/>
<dbReference type="SUPFAM" id="SSF50129">
    <property type="entry name" value="GroES-like"/>
    <property type="match status" value="1"/>
</dbReference>
<dbReference type="SUPFAM" id="SSF51735">
    <property type="entry name" value="NAD(P)-binding Rossmann-fold domains"/>
    <property type="match status" value="1"/>
</dbReference>
<dbReference type="Proteomes" id="UP000800096">
    <property type="component" value="Unassembled WGS sequence"/>
</dbReference>
<dbReference type="PANTHER" id="PTHR45348:SF2">
    <property type="entry name" value="ZINC-TYPE ALCOHOL DEHYDROGENASE-LIKE PROTEIN C2E1P3.01"/>
    <property type="match status" value="1"/>
</dbReference>
<comment type="subunit">
    <text evidence="2">Monomer.</text>
</comment>
<dbReference type="Gene3D" id="3.40.50.720">
    <property type="entry name" value="NAD(P)-binding Rossmann-like Domain"/>
    <property type="match status" value="1"/>
</dbReference>
<protein>
    <submittedName>
        <fullName evidence="5">Oxidoreductase-like protein</fullName>
    </submittedName>
</protein>
<dbReference type="Pfam" id="PF08240">
    <property type="entry name" value="ADH_N"/>
    <property type="match status" value="1"/>
</dbReference>
<dbReference type="InterPro" id="IPR036291">
    <property type="entry name" value="NAD(P)-bd_dom_sf"/>
</dbReference>
<dbReference type="InterPro" id="IPR011032">
    <property type="entry name" value="GroES-like_sf"/>
</dbReference>
<sequence>MKALKVTQAGELTAQEVDVPKLRPGFCLVLVKAVALNPTDFKHLYGIECTGCTLGCDYAGIVEEVGADSILKRGDRVAGFVHGANMAHPEDGTFAEYVLAREGLQYIIPEGMRFEEAASFGVAIATIGMALCQSLRLPLPMETCSQNLWVLIYGGSTATGTVAIQTAKLAGLNVITTCSPANSGLVKSLGASAAFDYRDAGCGEAIRAQTQGSLHHAFDCISDDASAAVCAKALAQSTPSQPSRYCSTLPVQCPREDVVSNFVLAYTAPGEAFHKFIDFPANREDYEFAKKFFRVFQQLLNEGKVVHHPVEVREGGLEGIPAGLDDLKEGTVSAKKLVYVIS</sequence>
<dbReference type="InterPro" id="IPR013149">
    <property type="entry name" value="ADH-like_C"/>
</dbReference>
<organism evidence="5 6">
    <name type="scientific">Ampelomyces quisqualis</name>
    <name type="common">Powdery mildew agent</name>
    <dbReference type="NCBI Taxonomy" id="50730"/>
    <lineage>
        <taxon>Eukaryota</taxon>
        <taxon>Fungi</taxon>
        <taxon>Dikarya</taxon>
        <taxon>Ascomycota</taxon>
        <taxon>Pezizomycotina</taxon>
        <taxon>Dothideomycetes</taxon>
        <taxon>Pleosporomycetidae</taxon>
        <taxon>Pleosporales</taxon>
        <taxon>Pleosporineae</taxon>
        <taxon>Phaeosphaeriaceae</taxon>
        <taxon>Ampelomyces</taxon>
    </lineage>
</organism>
<feature type="domain" description="Enoyl reductase (ER)" evidence="4">
    <location>
        <begin position="10"/>
        <end position="338"/>
    </location>
</feature>
<evidence type="ECO:0000313" key="5">
    <source>
        <dbReference type="EMBL" id="KAF1915607.1"/>
    </source>
</evidence>
<dbReference type="Pfam" id="PF00107">
    <property type="entry name" value="ADH_zinc_N"/>
    <property type="match status" value="1"/>
</dbReference>